<dbReference type="EMBL" id="UINC01143952">
    <property type="protein sequence ID" value="SVD33174.1"/>
    <property type="molecule type" value="Genomic_DNA"/>
</dbReference>
<dbReference type="AlphaFoldDB" id="A0A382UFX1"/>
<organism evidence="1">
    <name type="scientific">marine metagenome</name>
    <dbReference type="NCBI Taxonomy" id="408172"/>
    <lineage>
        <taxon>unclassified sequences</taxon>
        <taxon>metagenomes</taxon>
        <taxon>ecological metagenomes</taxon>
    </lineage>
</organism>
<proteinExistence type="predicted"/>
<evidence type="ECO:0000313" key="1">
    <source>
        <dbReference type="EMBL" id="SVD33174.1"/>
    </source>
</evidence>
<name>A0A382UFX1_9ZZZZ</name>
<feature type="non-terminal residue" evidence="1">
    <location>
        <position position="40"/>
    </location>
</feature>
<protein>
    <submittedName>
        <fullName evidence="1">Uncharacterized protein</fullName>
    </submittedName>
</protein>
<reference evidence="1" key="1">
    <citation type="submission" date="2018-05" db="EMBL/GenBank/DDBJ databases">
        <authorList>
            <person name="Lanie J.A."/>
            <person name="Ng W.-L."/>
            <person name="Kazmierczak K.M."/>
            <person name="Andrzejewski T.M."/>
            <person name="Davidsen T.M."/>
            <person name="Wayne K.J."/>
            <person name="Tettelin H."/>
            <person name="Glass J.I."/>
            <person name="Rusch D."/>
            <person name="Podicherti R."/>
            <person name="Tsui H.-C.T."/>
            <person name="Winkler M.E."/>
        </authorList>
    </citation>
    <scope>NUCLEOTIDE SEQUENCE</scope>
</reference>
<gene>
    <name evidence="1" type="ORF">METZ01_LOCUS386028</name>
</gene>
<feature type="non-terminal residue" evidence="1">
    <location>
        <position position="1"/>
    </location>
</feature>
<sequence length="40" mass="4710">VQYAHRGIAGDAVRWFTRMASAVSEYSPQTIEKKWQQRWA</sequence>
<accession>A0A382UFX1</accession>